<dbReference type="EMBL" id="LGUA01003080">
    <property type="protein sequence ID" value="OAX77188.1"/>
    <property type="molecule type" value="Genomic_DNA"/>
</dbReference>
<keyword evidence="2" id="KW-1185">Reference proteome</keyword>
<accession>A0A1B7NK93</accession>
<organism evidence="1 2">
    <name type="scientific">Emergomyces africanus</name>
    <dbReference type="NCBI Taxonomy" id="1955775"/>
    <lineage>
        <taxon>Eukaryota</taxon>
        <taxon>Fungi</taxon>
        <taxon>Dikarya</taxon>
        <taxon>Ascomycota</taxon>
        <taxon>Pezizomycotina</taxon>
        <taxon>Eurotiomycetes</taxon>
        <taxon>Eurotiomycetidae</taxon>
        <taxon>Onygenales</taxon>
        <taxon>Ajellomycetaceae</taxon>
        <taxon>Emergomyces</taxon>
    </lineage>
</organism>
<dbReference type="OrthoDB" id="6339427at2759"/>
<proteinExistence type="predicted"/>
<reference evidence="1 2" key="1">
    <citation type="submission" date="2015-07" db="EMBL/GenBank/DDBJ databases">
        <title>Emmonsia species relationships and genome sequence.</title>
        <authorList>
            <person name="Cuomo C.A."/>
            <person name="Schwartz I.S."/>
            <person name="Kenyon C."/>
            <person name="de Hoog G.S."/>
            <person name="Govender N.P."/>
            <person name="Botha A."/>
            <person name="Moreno L."/>
            <person name="de Vries M."/>
            <person name="Munoz J.F."/>
            <person name="Stielow J.B."/>
        </authorList>
    </citation>
    <scope>NUCLEOTIDE SEQUENCE [LARGE SCALE GENOMIC DNA]</scope>
    <source>
        <strain evidence="1 2">CBS 136260</strain>
    </source>
</reference>
<gene>
    <name evidence="1" type="ORF">ACJ72_08515</name>
</gene>
<comment type="caution">
    <text evidence="1">The sequence shown here is derived from an EMBL/GenBank/DDBJ whole genome shotgun (WGS) entry which is preliminary data.</text>
</comment>
<sequence>MYSPTPNRIHRFTGTADLCRPDQPLGKYLRPGQSPSSLPDFLKLSVITTKVSTTWSPIFNEVYPINLHIHPSSRTYFRGTQSLYHHDHHTHATNDDDEPVPHPIRGFTETCPAQAGIPGWRRICFIIYEINPEIFVSHVDGIDDGNDEDEGWLPWSWTSIDFLWAYGYEGVIVPGGGIMMGRWRNMLIEVEAEAGPFIFWEI</sequence>
<dbReference type="Proteomes" id="UP000091918">
    <property type="component" value="Unassembled WGS sequence"/>
</dbReference>
<evidence type="ECO:0000313" key="2">
    <source>
        <dbReference type="Proteomes" id="UP000091918"/>
    </source>
</evidence>
<dbReference type="STRING" id="1658172.A0A1B7NK93"/>
<evidence type="ECO:0000313" key="1">
    <source>
        <dbReference type="EMBL" id="OAX77188.1"/>
    </source>
</evidence>
<name>A0A1B7NK93_9EURO</name>
<protein>
    <submittedName>
        <fullName evidence="1">Uncharacterized protein</fullName>
    </submittedName>
</protein>
<dbReference type="AlphaFoldDB" id="A0A1B7NK93"/>